<keyword evidence="7" id="KW-0732">Signal</keyword>
<evidence type="ECO:0000256" key="6">
    <source>
        <dbReference type="RuleBase" id="RU003355"/>
    </source>
</evidence>
<name>A0A0A8USL6_LEGHA</name>
<feature type="signal peptide" evidence="7">
    <location>
        <begin position="1"/>
        <end position="21"/>
    </location>
</feature>
<feature type="active site" description="Charge relay system" evidence="5">
    <location>
        <position position="393"/>
    </location>
</feature>
<dbReference type="Gene3D" id="3.40.50.200">
    <property type="entry name" value="Peptidase S8/S53 domain"/>
    <property type="match status" value="1"/>
</dbReference>
<feature type="active site" description="Charge relay system" evidence="5">
    <location>
        <position position="209"/>
    </location>
</feature>
<dbReference type="SUPFAM" id="SSF52743">
    <property type="entry name" value="Subtilisin-like"/>
    <property type="match status" value="1"/>
</dbReference>
<dbReference type="InterPro" id="IPR036852">
    <property type="entry name" value="Peptidase_S8/S53_dom_sf"/>
</dbReference>
<dbReference type="OrthoDB" id="9790784at2"/>
<keyword evidence="10" id="KW-1185">Reference proteome</keyword>
<evidence type="ECO:0000313" key="10">
    <source>
        <dbReference type="Proteomes" id="UP000032803"/>
    </source>
</evidence>
<evidence type="ECO:0000313" key="9">
    <source>
        <dbReference type="EMBL" id="CEK09764.1"/>
    </source>
</evidence>
<evidence type="ECO:0000256" key="1">
    <source>
        <dbReference type="ARBA" id="ARBA00011073"/>
    </source>
</evidence>
<keyword evidence="4 5" id="KW-0720">Serine protease</keyword>
<dbReference type="PROSITE" id="PS51892">
    <property type="entry name" value="SUBTILASE"/>
    <property type="match status" value="1"/>
</dbReference>
<feature type="chain" id="PRO_5009754302" evidence="7">
    <location>
        <begin position="22"/>
        <end position="557"/>
    </location>
</feature>
<dbReference type="Proteomes" id="UP000032803">
    <property type="component" value="Chromosome I"/>
</dbReference>
<sequence>MFYQSGFVGFTLLACATTAIANDNTIHLIIKYKERPAAFTALKIKLSQDAHLPVHSLRPMAGGAYSLVYETKSLSHKAKSNLMIKIINQLKQNPNIAYAVEDRMGHFKPLPTQPNLSSTLSLLSHDSQWDEFTPPAGVMLESAPGHRDGAWSYTTGHASKPIVVAVLDTGVALNPSLINNLVKDQQGNVWGWNFAANNRNINDETGSYHGTHVAGTIAGYGAVMMGMGEDLKILPLKIPDRSGMFYESQVINAIYWAVGGDVPGVPANSYPAKVLNMSFGVDERPGKEIDHCDEALQEAIFYARKKGAVISVAAGNDNQWEHYNAPAVCNSTIKVAATGPAGLRSYYSNYGPSISFAAPGGDLSYGKKGGILSTVNPGGGYQNSGFDFYQGTSMASPHVAGVAGLIFAVNDGAIKPEKVEQILYATTHDFGQTADANNSCKGTKPCGHGILNAENAIKAAIANYDLILTAPKVNDLKLSLCGKDVYQPKSGVVTLGKLRWVQLKKSCTLKTTYLQPALSQTKTGKIIANYGATVYQLDDSLLKQCQIIGFDGLGCYF</sequence>
<dbReference type="RefSeq" id="WP_045105244.1">
    <property type="nucleotide sequence ID" value="NZ_LN681225.1"/>
</dbReference>
<dbReference type="HOGENOM" id="CLU_475522_0_0_6"/>
<dbReference type="InterPro" id="IPR015500">
    <property type="entry name" value="Peptidase_S8_subtilisin-rel"/>
</dbReference>
<dbReference type="EMBL" id="LN681225">
    <property type="protein sequence ID" value="CEK09764.1"/>
    <property type="molecule type" value="Genomic_DNA"/>
</dbReference>
<keyword evidence="9" id="KW-0482">Metalloprotease</keyword>
<dbReference type="KEGG" id="lha:LHA_0676"/>
<dbReference type="GO" id="GO:0006508">
    <property type="term" value="P:proteolysis"/>
    <property type="evidence" value="ECO:0007669"/>
    <property type="project" value="UniProtKB-KW"/>
</dbReference>
<dbReference type="PROSITE" id="PS00138">
    <property type="entry name" value="SUBTILASE_SER"/>
    <property type="match status" value="1"/>
</dbReference>
<evidence type="ECO:0000256" key="3">
    <source>
        <dbReference type="ARBA" id="ARBA00022801"/>
    </source>
</evidence>
<feature type="domain" description="Peptidase S8/S53" evidence="8">
    <location>
        <begin position="160"/>
        <end position="431"/>
    </location>
</feature>
<dbReference type="InterPro" id="IPR022398">
    <property type="entry name" value="Peptidase_S8_His-AS"/>
</dbReference>
<proteinExistence type="inferred from homology"/>
<dbReference type="Pfam" id="PF00082">
    <property type="entry name" value="Peptidase_S8"/>
    <property type="match status" value="1"/>
</dbReference>
<dbReference type="PANTHER" id="PTHR43806">
    <property type="entry name" value="PEPTIDASE S8"/>
    <property type="match status" value="1"/>
</dbReference>
<evidence type="ECO:0000256" key="5">
    <source>
        <dbReference type="PROSITE-ProRule" id="PRU01240"/>
    </source>
</evidence>
<keyword evidence="3 5" id="KW-0378">Hydrolase</keyword>
<dbReference type="PATRIC" id="fig|449.7.peg.2771"/>
<evidence type="ECO:0000259" key="8">
    <source>
        <dbReference type="Pfam" id="PF00082"/>
    </source>
</evidence>
<dbReference type="PANTHER" id="PTHR43806:SF11">
    <property type="entry name" value="CEREVISIN-RELATED"/>
    <property type="match status" value="1"/>
</dbReference>
<feature type="active site" description="Charge relay system" evidence="5">
    <location>
        <position position="168"/>
    </location>
</feature>
<evidence type="ECO:0000256" key="4">
    <source>
        <dbReference type="ARBA" id="ARBA00022825"/>
    </source>
</evidence>
<dbReference type="InterPro" id="IPR023827">
    <property type="entry name" value="Peptidase_S8_Asp-AS"/>
</dbReference>
<protein>
    <submittedName>
        <fullName evidence="9">Serine metalloprotease</fullName>
    </submittedName>
</protein>
<dbReference type="InterPro" id="IPR050131">
    <property type="entry name" value="Peptidase_S8_subtilisin-like"/>
</dbReference>
<reference evidence="10" key="1">
    <citation type="submission" date="2014-09" db="EMBL/GenBank/DDBJ databases">
        <authorList>
            <person name="Gomez-Valero L."/>
        </authorList>
    </citation>
    <scope>NUCLEOTIDE SEQUENCE [LARGE SCALE GENOMIC DNA]</scope>
    <source>
        <strain evidence="10">ATCC35250</strain>
    </source>
</reference>
<dbReference type="GO" id="GO:0004252">
    <property type="term" value="F:serine-type endopeptidase activity"/>
    <property type="evidence" value="ECO:0007669"/>
    <property type="project" value="UniProtKB-UniRule"/>
</dbReference>
<dbReference type="GO" id="GO:0008237">
    <property type="term" value="F:metallopeptidase activity"/>
    <property type="evidence" value="ECO:0007669"/>
    <property type="project" value="UniProtKB-KW"/>
</dbReference>
<gene>
    <name evidence="9" type="ORF">LHA_0676</name>
</gene>
<dbReference type="STRING" id="449.LHA_0676"/>
<comment type="similarity">
    <text evidence="1 5 6">Belongs to the peptidase S8 family.</text>
</comment>
<evidence type="ECO:0000256" key="2">
    <source>
        <dbReference type="ARBA" id="ARBA00022670"/>
    </source>
</evidence>
<dbReference type="InterPro" id="IPR023828">
    <property type="entry name" value="Peptidase_S8_Ser-AS"/>
</dbReference>
<dbReference type="InterPro" id="IPR000209">
    <property type="entry name" value="Peptidase_S8/S53_dom"/>
</dbReference>
<keyword evidence="2 5" id="KW-0645">Protease</keyword>
<accession>A0A0A8USL6</accession>
<dbReference type="AlphaFoldDB" id="A0A0A8USL6"/>
<dbReference type="PROSITE" id="PS00136">
    <property type="entry name" value="SUBTILASE_ASP"/>
    <property type="match status" value="1"/>
</dbReference>
<dbReference type="PROSITE" id="PS00137">
    <property type="entry name" value="SUBTILASE_HIS"/>
    <property type="match status" value="1"/>
</dbReference>
<organism evidence="9 10">
    <name type="scientific">Legionella hackeliae</name>
    <dbReference type="NCBI Taxonomy" id="449"/>
    <lineage>
        <taxon>Bacteria</taxon>
        <taxon>Pseudomonadati</taxon>
        <taxon>Pseudomonadota</taxon>
        <taxon>Gammaproteobacteria</taxon>
        <taxon>Legionellales</taxon>
        <taxon>Legionellaceae</taxon>
        <taxon>Legionella</taxon>
    </lineage>
</organism>
<dbReference type="PRINTS" id="PR00723">
    <property type="entry name" value="SUBTILISIN"/>
</dbReference>
<evidence type="ECO:0000256" key="7">
    <source>
        <dbReference type="SAM" id="SignalP"/>
    </source>
</evidence>